<dbReference type="InterPro" id="IPR036390">
    <property type="entry name" value="WH_DNA-bd_sf"/>
</dbReference>
<dbReference type="Gene3D" id="1.10.10.10">
    <property type="entry name" value="Winged helix-like DNA-binding domain superfamily/Winged helix DNA-binding domain"/>
    <property type="match status" value="1"/>
</dbReference>
<comment type="caution">
    <text evidence="6">The sequence shown here is derived from an EMBL/GenBank/DDBJ whole genome shotgun (WGS) entry which is preliminary data.</text>
</comment>
<dbReference type="Proteomes" id="UP000644693">
    <property type="component" value="Unassembled WGS sequence"/>
</dbReference>
<dbReference type="PROSITE" id="PS50042">
    <property type="entry name" value="CNMP_BINDING_3"/>
    <property type="match status" value="1"/>
</dbReference>
<keyword evidence="1" id="KW-0805">Transcription regulation</keyword>
<organism evidence="6 7">
    <name type="scientific">Parahalioglobus pacificus</name>
    <dbReference type="NCBI Taxonomy" id="930806"/>
    <lineage>
        <taxon>Bacteria</taxon>
        <taxon>Pseudomonadati</taxon>
        <taxon>Pseudomonadota</taxon>
        <taxon>Gammaproteobacteria</taxon>
        <taxon>Cellvibrionales</taxon>
        <taxon>Halieaceae</taxon>
        <taxon>Parahalioglobus</taxon>
    </lineage>
</organism>
<reference evidence="6" key="1">
    <citation type="journal article" date="2014" name="Int. J. Syst. Evol. Microbiol.">
        <title>Complete genome sequence of Corynebacterium casei LMG S-19264T (=DSM 44701T), isolated from a smear-ripened cheese.</title>
        <authorList>
            <consortium name="US DOE Joint Genome Institute (JGI-PGF)"/>
            <person name="Walter F."/>
            <person name="Albersmeier A."/>
            <person name="Kalinowski J."/>
            <person name="Ruckert C."/>
        </authorList>
    </citation>
    <scope>NUCLEOTIDE SEQUENCE</scope>
    <source>
        <strain evidence="6">KCTC 23430</strain>
    </source>
</reference>
<reference evidence="6" key="2">
    <citation type="submission" date="2020-09" db="EMBL/GenBank/DDBJ databases">
        <authorList>
            <person name="Sun Q."/>
            <person name="Kim S."/>
        </authorList>
    </citation>
    <scope>NUCLEOTIDE SEQUENCE</scope>
    <source>
        <strain evidence="6">KCTC 23430</strain>
    </source>
</reference>
<dbReference type="SUPFAM" id="SSF51206">
    <property type="entry name" value="cAMP-binding domain-like"/>
    <property type="match status" value="1"/>
</dbReference>
<dbReference type="GO" id="GO:0003677">
    <property type="term" value="F:DNA binding"/>
    <property type="evidence" value="ECO:0007669"/>
    <property type="project" value="UniProtKB-KW"/>
</dbReference>
<dbReference type="InterPro" id="IPR018488">
    <property type="entry name" value="cNMP-bd_CS"/>
</dbReference>
<evidence type="ECO:0000256" key="2">
    <source>
        <dbReference type="ARBA" id="ARBA00023125"/>
    </source>
</evidence>
<evidence type="ECO:0000313" key="7">
    <source>
        <dbReference type="Proteomes" id="UP000644693"/>
    </source>
</evidence>
<dbReference type="PRINTS" id="PR00034">
    <property type="entry name" value="HTHCRP"/>
</dbReference>
<dbReference type="SMART" id="SM00419">
    <property type="entry name" value="HTH_CRP"/>
    <property type="match status" value="1"/>
</dbReference>
<dbReference type="InterPro" id="IPR036388">
    <property type="entry name" value="WH-like_DNA-bd_sf"/>
</dbReference>
<dbReference type="PROSITE" id="PS51063">
    <property type="entry name" value="HTH_CRP_2"/>
    <property type="match status" value="1"/>
</dbReference>
<dbReference type="SMART" id="SM00100">
    <property type="entry name" value="cNMP"/>
    <property type="match status" value="1"/>
</dbReference>
<dbReference type="RefSeq" id="WP_189477481.1">
    <property type="nucleotide sequence ID" value="NZ_BMYM01000002.1"/>
</dbReference>
<dbReference type="Pfam" id="PF13545">
    <property type="entry name" value="HTH_Crp_2"/>
    <property type="match status" value="1"/>
</dbReference>
<sequence>MLKPQLVNAIPNVDNFLRHCERKEYQAKSVILRQGEASSSLYLMLDGSVSVMIEDEQDKKGHMMVVSYLNTGDFFGEMGLFPDLEEEDNPRSAIIQAKTACEVAEISYEKFHEIKDQFPDILFAIARQMGNRLRATTRKLKNLAFVDVSGRIAQTLLDLCKEPDAMTHPDGMQIKITRQELGKIVGCSREMAGRVLKTLEQDGLVSVSGKTMVVFGTR</sequence>
<feature type="domain" description="Cyclic nucleotide-binding" evidence="4">
    <location>
        <begin position="21"/>
        <end position="114"/>
    </location>
</feature>
<dbReference type="GO" id="GO:0005829">
    <property type="term" value="C:cytosol"/>
    <property type="evidence" value="ECO:0007669"/>
    <property type="project" value="TreeGrafter"/>
</dbReference>
<dbReference type="InterPro" id="IPR018335">
    <property type="entry name" value="Tscrpt_reg_HTH_Crp-type_CS"/>
</dbReference>
<dbReference type="PROSITE" id="PS00042">
    <property type="entry name" value="HTH_CRP_1"/>
    <property type="match status" value="1"/>
</dbReference>
<name>A0A919CK90_9GAMM</name>
<evidence type="ECO:0000259" key="4">
    <source>
        <dbReference type="PROSITE" id="PS50042"/>
    </source>
</evidence>
<dbReference type="SUPFAM" id="SSF46785">
    <property type="entry name" value="Winged helix' DNA-binding domain"/>
    <property type="match status" value="1"/>
</dbReference>
<evidence type="ECO:0000313" key="6">
    <source>
        <dbReference type="EMBL" id="GHD33553.1"/>
    </source>
</evidence>
<evidence type="ECO:0000259" key="5">
    <source>
        <dbReference type="PROSITE" id="PS51063"/>
    </source>
</evidence>
<dbReference type="CDD" id="cd00038">
    <property type="entry name" value="CAP_ED"/>
    <property type="match status" value="1"/>
</dbReference>
<dbReference type="Pfam" id="PF00027">
    <property type="entry name" value="cNMP_binding"/>
    <property type="match status" value="1"/>
</dbReference>
<keyword evidence="7" id="KW-1185">Reference proteome</keyword>
<gene>
    <name evidence="6" type="ORF">GCM10007053_18050</name>
</gene>
<feature type="domain" description="HTH crp-type" evidence="5">
    <location>
        <begin position="146"/>
        <end position="218"/>
    </location>
</feature>
<dbReference type="InterPro" id="IPR000595">
    <property type="entry name" value="cNMP-bd_dom"/>
</dbReference>
<dbReference type="EMBL" id="BMYM01000002">
    <property type="protein sequence ID" value="GHD33553.1"/>
    <property type="molecule type" value="Genomic_DNA"/>
</dbReference>
<evidence type="ECO:0000256" key="1">
    <source>
        <dbReference type="ARBA" id="ARBA00023015"/>
    </source>
</evidence>
<dbReference type="PANTHER" id="PTHR24567">
    <property type="entry name" value="CRP FAMILY TRANSCRIPTIONAL REGULATORY PROTEIN"/>
    <property type="match status" value="1"/>
</dbReference>
<dbReference type="NCBIfam" id="NF008732">
    <property type="entry name" value="PRK11753.1"/>
    <property type="match status" value="1"/>
</dbReference>
<dbReference type="InterPro" id="IPR050397">
    <property type="entry name" value="Env_Response_Regulators"/>
</dbReference>
<dbReference type="PANTHER" id="PTHR24567:SF68">
    <property type="entry name" value="DNA-BINDING TRANSCRIPTIONAL DUAL REGULATOR CRP"/>
    <property type="match status" value="1"/>
</dbReference>
<accession>A0A919CK90</accession>
<dbReference type="InterPro" id="IPR012318">
    <property type="entry name" value="HTH_CRP"/>
</dbReference>
<dbReference type="InterPro" id="IPR018490">
    <property type="entry name" value="cNMP-bd_dom_sf"/>
</dbReference>
<proteinExistence type="predicted"/>
<protein>
    <submittedName>
        <fullName evidence="6">Transcriptional regulator Crp</fullName>
    </submittedName>
</protein>
<dbReference type="Gene3D" id="2.60.120.10">
    <property type="entry name" value="Jelly Rolls"/>
    <property type="match status" value="1"/>
</dbReference>
<dbReference type="CDD" id="cd00092">
    <property type="entry name" value="HTH_CRP"/>
    <property type="match status" value="1"/>
</dbReference>
<evidence type="ECO:0000256" key="3">
    <source>
        <dbReference type="ARBA" id="ARBA00023163"/>
    </source>
</evidence>
<dbReference type="InterPro" id="IPR014710">
    <property type="entry name" value="RmlC-like_jellyroll"/>
</dbReference>
<keyword evidence="3" id="KW-0804">Transcription</keyword>
<dbReference type="GO" id="GO:0003700">
    <property type="term" value="F:DNA-binding transcription factor activity"/>
    <property type="evidence" value="ECO:0007669"/>
    <property type="project" value="InterPro"/>
</dbReference>
<dbReference type="AlphaFoldDB" id="A0A919CK90"/>
<keyword evidence="2" id="KW-0238">DNA-binding</keyword>
<dbReference type="FunFam" id="1.10.10.10:FF:000006">
    <property type="entry name" value="cAMP-activated global transcriptional regulator CRP"/>
    <property type="match status" value="1"/>
</dbReference>
<dbReference type="PROSITE" id="PS00889">
    <property type="entry name" value="CNMP_BINDING_2"/>
    <property type="match status" value="1"/>
</dbReference>